<evidence type="ECO:0000256" key="1">
    <source>
        <dbReference type="ARBA" id="ARBA00004196"/>
    </source>
</evidence>
<protein>
    <submittedName>
        <fullName evidence="7">Ferrichrome ABC transporter substrate-binding protein</fullName>
    </submittedName>
</protein>
<dbReference type="SUPFAM" id="SSF53807">
    <property type="entry name" value="Helical backbone' metal receptor"/>
    <property type="match status" value="1"/>
</dbReference>
<feature type="compositionally biased region" description="Basic and acidic residues" evidence="5">
    <location>
        <begin position="40"/>
        <end position="56"/>
    </location>
</feature>
<dbReference type="PANTHER" id="PTHR30532">
    <property type="entry name" value="IRON III DICITRATE-BINDING PERIPLASMIC PROTEIN"/>
    <property type="match status" value="1"/>
</dbReference>
<reference evidence="8" key="1">
    <citation type="submission" date="2015-08" db="EMBL/GenBank/DDBJ databases">
        <title>Fjat-10028 dsm 16317.</title>
        <authorList>
            <person name="Liu B."/>
            <person name="Wang J."/>
            <person name="Zhu Y."/>
            <person name="Liu G."/>
            <person name="Chen Q."/>
            <person name="Chen Z."/>
            <person name="Lan J."/>
            <person name="Che J."/>
            <person name="Ge C."/>
            <person name="Shi H."/>
            <person name="Pan Z."/>
            <person name="Liu X."/>
        </authorList>
    </citation>
    <scope>NUCLEOTIDE SEQUENCE [LARGE SCALE GENOMIC DNA]</scope>
    <source>
        <strain evidence="8">DSM 16317</strain>
    </source>
</reference>
<dbReference type="Proteomes" id="UP000036867">
    <property type="component" value="Unassembled WGS sequence"/>
</dbReference>
<keyword evidence="4" id="KW-0732">Signal</keyword>
<dbReference type="PANTHER" id="PTHR30532:SF1">
    <property type="entry name" value="IRON(3+)-HYDROXAMATE-BINDING PROTEIN FHUD"/>
    <property type="match status" value="1"/>
</dbReference>
<dbReference type="AlphaFoldDB" id="A0A0M0LIX8"/>
<dbReference type="Gene3D" id="3.40.50.1980">
    <property type="entry name" value="Nitrogenase molybdenum iron protein domain"/>
    <property type="match status" value="2"/>
</dbReference>
<dbReference type="EMBL" id="LILB01000001">
    <property type="protein sequence ID" value="KOO51015.1"/>
    <property type="molecule type" value="Genomic_DNA"/>
</dbReference>
<evidence type="ECO:0000256" key="3">
    <source>
        <dbReference type="ARBA" id="ARBA00022448"/>
    </source>
</evidence>
<dbReference type="InterPro" id="IPR002491">
    <property type="entry name" value="ABC_transptr_periplasmic_BD"/>
</dbReference>
<proteinExistence type="inferred from homology"/>
<comment type="similarity">
    <text evidence="2">Belongs to the bacterial solute-binding protein 8 family.</text>
</comment>
<dbReference type="GO" id="GO:1901678">
    <property type="term" value="P:iron coordination entity transport"/>
    <property type="evidence" value="ECO:0007669"/>
    <property type="project" value="UniProtKB-ARBA"/>
</dbReference>
<keyword evidence="3" id="KW-0813">Transport</keyword>
<comment type="caution">
    <text evidence="7">The sequence shown here is derived from an EMBL/GenBank/DDBJ whole genome shotgun (WGS) entry which is preliminary data.</text>
</comment>
<evidence type="ECO:0000256" key="4">
    <source>
        <dbReference type="ARBA" id="ARBA00022729"/>
    </source>
</evidence>
<comment type="subcellular location">
    <subcellularLocation>
        <location evidence="1">Cell envelope</location>
    </subcellularLocation>
</comment>
<dbReference type="InterPro" id="IPR051313">
    <property type="entry name" value="Bact_iron-sidero_bind"/>
</dbReference>
<evidence type="ECO:0000259" key="6">
    <source>
        <dbReference type="PROSITE" id="PS50983"/>
    </source>
</evidence>
<evidence type="ECO:0000256" key="5">
    <source>
        <dbReference type="SAM" id="MobiDB-lite"/>
    </source>
</evidence>
<organism evidence="7 8">
    <name type="scientific">Viridibacillus arvi</name>
    <dbReference type="NCBI Taxonomy" id="263475"/>
    <lineage>
        <taxon>Bacteria</taxon>
        <taxon>Bacillati</taxon>
        <taxon>Bacillota</taxon>
        <taxon>Bacilli</taxon>
        <taxon>Bacillales</taxon>
        <taxon>Caryophanaceae</taxon>
        <taxon>Viridibacillus</taxon>
    </lineage>
</organism>
<dbReference type="Pfam" id="PF01497">
    <property type="entry name" value="Peripla_BP_2"/>
    <property type="match status" value="1"/>
</dbReference>
<dbReference type="PROSITE" id="PS51257">
    <property type="entry name" value="PROKAR_LIPOPROTEIN"/>
    <property type="match status" value="1"/>
</dbReference>
<dbReference type="PATRIC" id="fig|263475.3.peg.376"/>
<keyword evidence="8" id="KW-1185">Reference proteome</keyword>
<feature type="domain" description="Fe/B12 periplasmic-binding" evidence="6">
    <location>
        <begin position="70"/>
        <end position="329"/>
    </location>
</feature>
<evidence type="ECO:0000313" key="7">
    <source>
        <dbReference type="EMBL" id="KOO51015.1"/>
    </source>
</evidence>
<sequence length="329" mass="36987">MAMRKIGNIRWLIVLLVIIVSLTGCNGEKETSTNNEENNEDNKKISNKEEGNDTRKVKDAFGEVEIPVKPKRVAGIYLEDYMLALGVEPIVQWYHPSWGKQEYLGLTDVPLFDITGSLEAMLEKKPDLIILPGAMDESYQLYSKIAPTYRVPDDVLGDAEETLKTVADLLGIPEKDTSVLADYKQKIADTKVKLEEVIGRETVAVVRLDVGDKPEFRLFGLNNAYTGMIYKDLGLEPFKWVKKIKAHDVISQEKIPEFTADHIIIFPSNGTWDSESNEKAVALLDDPLWKGIPAVKNGHVYQLERSHWQSGAITANSMKMEDLLNLIVN</sequence>
<evidence type="ECO:0000313" key="8">
    <source>
        <dbReference type="Proteomes" id="UP000036867"/>
    </source>
</evidence>
<name>A0A0M0LIX8_9BACL</name>
<feature type="region of interest" description="Disordered" evidence="5">
    <location>
        <begin position="28"/>
        <end position="56"/>
    </location>
</feature>
<evidence type="ECO:0000256" key="2">
    <source>
        <dbReference type="ARBA" id="ARBA00008814"/>
    </source>
</evidence>
<gene>
    <name evidence="7" type="ORF">AMD00_00385</name>
</gene>
<dbReference type="STRING" id="263475.AMD00_00385"/>
<dbReference type="OrthoDB" id="9793175at2"/>
<accession>A0A0M0LIX8</accession>
<dbReference type="GO" id="GO:0030288">
    <property type="term" value="C:outer membrane-bounded periplasmic space"/>
    <property type="evidence" value="ECO:0007669"/>
    <property type="project" value="TreeGrafter"/>
</dbReference>
<dbReference type="PROSITE" id="PS50983">
    <property type="entry name" value="FE_B12_PBP"/>
    <property type="match status" value="1"/>
</dbReference>